<dbReference type="GO" id="GO:0003677">
    <property type="term" value="F:DNA binding"/>
    <property type="evidence" value="ECO:0007669"/>
    <property type="project" value="UniProtKB-KW"/>
</dbReference>
<dbReference type="Pfam" id="PF00172">
    <property type="entry name" value="Zn_clus"/>
    <property type="match status" value="1"/>
</dbReference>
<evidence type="ECO:0000256" key="5">
    <source>
        <dbReference type="SAM" id="MobiDB-lite"/>
    </source>
</evidence>
<dbReference type="Gene3D" id="4.10.240.10">
    <property type="entry name" value="Zn(2)-C6 fungal-type DNA-binding domain"/>
    <property type="match status" value="1"/>
</dbReference>
<dbReference type="PROSITE" id="PS00463">
    <property type="entry name" value="ZN2_CY6_FUNGAL_1"/>
    <property type="match status" value="1"/>
</dbReference>
<evidence type="ECO:0000256" key="4">
    <source>
        <dbReference type="ARBA" id="ARBA00023242"/>
    </source>
</evidence>
<feature type="domain" description="Zn(2)-C6 fungal-type" evidence="6">
    <location>
        <begin position="39"/>
        <end position="68"/>
    </location>
</feature>
<gene>
    <name evidence="7" type="ORF">IFM46972_01725</name>
</gene>
<accession>A0A8H3N781</accession>
<evidence type="ECO:0000256" key="3">
    <source>
        <dbReference type="ARBA" id="ARBA00023163"/>
    </source>
</evidence>
<dbReference type="InterPro" id="IPR001138">
    <property type="entry name" value="Zn2Cys6_DnaBD"/>
</dbReference>
<dbReference type="PANTHER" id="PTHR47256:SF1">
    <property type="entry name" value="ZN(II)2CYS6 TRANSCRIPTION FACTOR (EUROFUNG)"/>
    <property type="match status" value="1"/>
</dbReference>
<evidence type="ECO:0000313" key="8">
    <source>
        <dbReference type="Proteomes" id="UP000465221"/>
    </source>
</evidence>
<dbReference type="SUPFAM" id="SSF57701">
    <property type="entry name" value="Zn2/Cys6 DNA-binding domain"/>
    <property type="match status" value="1"/>
</dbReference>
<dbReference type="InterPro" id="IPR053187">
    <property type="entry name" value="Notoamide_regulator"/>
</dbReference>
<feature type="region of interest" description="Disordered" evidence="5">
    <location>
        <begin position="125"/>
        <end position="146"/>
    </location>
</feature>
<evidence type="ECO:0000259" key="6">
    <source>
        <dbReference type="PROSITE" id="PS50048"/>
    </source>
</evidence>
<dbReference type="GO" id="GO:0000981">
    <property type="term" value="F:DNA-binding transcription factor activity, RNA polymerase II-specific"/>
    <property type="evidence" value="ECO:0007669"/>
    <property type="project" value="InterPro"/>
</dbReference>
<protein>
    <submittedName>
        <fullName evidence="7">C6 zinc finger domain protein</fullName>
    </submittedName>
</protein>
<proteinExistence type="predicted"/>
<dbReference type="Proteomes" id="UP000465221">
    <property type="component" value="Unassembled WGS sequence"/>
</dbReference>
<dbReference type="AlphaFoldDB" id="A0A8H3N781"/>
<dbReference type="PROSITE" id="PS50048">
    <property type="entry name" value="ZN2_CY6_FUNGAL_2"/>
    <property type="match status" value="1"/>
</dbReference>
<name>A0A8H3N781_9EURO</name>
<evidence type="ECO:0000256" key="2">
    <source>
        <dbReference type="ARBA" id="ARBA00023125"/>
    </source>
</evidence>
<comment type="caution">
    <text evidence="7">The sequence shown here is derived from an EMBL/GenBank/DDBJ whole genome shotgun (WGS) entry which is preliminary data.</text>
</comment>
<reference evidence="7 8" key="1">
    <citation type="submission" date="2020-01" db="EMBL/GenBank/DDBJ databases">
        <title>Draft genome sequence of Aspergillus udagawae IFM 46972.</title>
        <authorList>
            <person name="Takahashi H."/>
            <person name="Yaguchi T."/>
        </authorList>
    </citation>
    <scope>NUCLEOTIDE SEQUENCE [LARGE SCALE GENOMIC DNA]</scope>
    <source>
        <strain evidence="7 8">IFM 46972</strain>
    </source>
</reference>
<dbReference type="InterPro" id="IPR036864">
    <property type="entry name" value="Zn2-C6_fun-type_DNA-bd_sf"/>
</dbReference>
<evidence type="ECO:0000256" key="1">
    <source>
        <dbReference type="ARBA" id="ARBA00023015"/>
    </source>
</evidence>
<keyword evidence="3" id="KW-0804">Transcription</keyword>
<evidence type="ECO:0000313" key="7">
    <source>
        <dbReference type="EMBL" id="GFF26292.1"/>
    </source>
</evidence>
<dbReference type="PANTHER" id="PTHR47256">
    <property type="entry name" value="ZN(II)2CYS6 TRANSCRIPTION FACTOR (EUROFUNG)-RELATED"/>
    <property type="match status" value="1"/>
</dbReference>
<dbReference type="CDD" id="cd00067">
    <property type="entry name" value="GAL4"/>
    <property type="match status" value="1"/>
</dbReference>
<dbReference type="EMBL" id="BLKC01000008">
    <property type="protein sequence ID" value="GFF26292.1"/>
    <property type="molecule type" value="Genomic_DNA"/>
</dbReference>
<organism evidence="7 8">
    <name type="scientific">Aspergillus udagawae</name>
    <dbReference type="NCBI Taxonomy" id="91492"/>
    <lineage>
        <taxon>Eukaryota</taxon>
        <taxon>Fungi</taxon>
        <taxon>Dikarya</taxon>
        <taxon>Ascomycota</taxon>
        <taxon>Pezizomycotina</taxon>
        <taxon>Eurotiomycetes</taxon>
        <taxon>Eurotiomycetidae</taxon>
        <taxon>Eurotiales</taxon>
        <taxon>Aspergillaceae</taxon>
        <taxon>Aspergillus</taxon>
        <taxon>Aspergillus subgen. Fumigati</taxon>
    </lineage>
</organism>
<keyword evidence="2" id="KW-0238">DNA-binding</keyword>
<feature type="compositionally biased region" description="Basic and acidic residues" evidence="5">
    <location>
        <begin position="125"/>
        <end position="134"/>
    </location>
</feature>
<keyword evidence="4" id="KW-0539">Nucleus</keyword>
<dbReference type="SMART" id="SM00066">
    <property type="entry name" value="GAL4"/>
    <property type="match status" value="1"/>
</dbReference>
<dbReference type="GO" id="GO:0008270">
    <property type="term" value="F:zinc ion binding"/>
    <property type="evidence" value="ECO:0007669"/>
    <property type="project" value="InterPro"/>
</dbReference>
<keyword evidence="1" id="KW-0805">Transcription regulation</keyword>
<sequence>MSDPFKVRSLAPALSSDGQTLTAKRTLSSNRTRRNASLSCSACRLRKTKCQGGPPCENCVKYQTECRREEDKDGRRQTSLKRKLIELEQDRDLLVRLLDIIRDDEDVKVSQLLNLIRSNDAPDEIRPSVADERQRSRRGIRPDTGQVVNKDISSAHDAIETRPHRNVMAIRSLCDTP</sequence>